<evidence type="ECO:0000256" key="1">
    <source>
        <dbReference type="SAM" id="MobiDB-lite"/>
    </source>
</evidence>
<sequence length="145" mass="15914">MPRISSASRQVHGRSHVPTREASSRGRPNHFHMPEAAHDHAARTGRQRLAAARHNSCTAADPSIRPRRFRPATGQDSSAKTFHPSDPVGRTRKLSATIVPTVPIADHDRSDRADSRPRADDRPNGLVDPKPFLKPVSSPMPAPTY</sequence>
<name>A0A6D2K7N1_9BRAS</name>
<protein>
    <submittedName>
        <fullName evidence="2">Uncharacterized protein</fullName>
    </submittedName>
</protein>
<dbReference type="EMBL" id="CACVBM020001383">
    <property type="protein sequence ID" value="CAA7047770.1"/>
    <property type="molecule type" value="Genomic_DNA"/>
</dbReference>
<dbReference type="AlphaFoldDB" id="A0A6D2K7N1"/>
<gene>
    <name evidence="2" type="ORF">MERR_LOCUS35005</name>
</gene>
<feature type="compositionally biased region" description="Basic and acidic residues" evidence="1">
    <location>
        <begin position="32"/>
        <end position="42"/>
    </location>
</feature>
<proteinExistence type="predicted"/>
<evidence type="ECO:0000313" key="3">
    <source>
        <dbReference type="Proteomes" id="UP000467841"/>
    </source>
</evidence>
<evidence type="ECO:0000313" key="2">
    <source>
        <dbReference type="EMBL" id="CAA7047770.1"/>
    </source>
</evidence>
<comment type="caution">
    <text evidence="2">The sequence shown here is derived from an EMBL/GenBank/DDBJ whole genome shotgun (WGS) entry which is preliminary data.</text>
</comment>
<reference evidence="2" key="1">
    <citation type="submission" date="2020-01" db="EMBL/GenBank/DDBJ databases">
        <authorList>
            <person name="Mishra B."/>
        </authorList>
    </citation>
    <scope>NUCLEOTIDE SEQUENCE [LARGE SCALE GENOMIC DNA]</scope>
</reference>
<organism evidence="2 3">
    <name type="scientific">Microthlaspi erraticum</name>
    <dbReference type="NCBI Taxonomy" id="1685480"/>
    <lineage>
        <taxon>Eukaryota</taxon>
        <taxon>Viridiplantae</taxon>
        <taxon>Streptophyta</taxon>
        <taxon>Embryophyta</taxon>
        <taxon>Tracheophyta</taxon>
        <taxon>Spermatophyta</taxon>
        <taxon>Magnoliopsida</taxon>
        <taxon>eudicotyledons</taxon>
        <taxon>Gunneridae</taxon>
        <taxon>Pentapetalae</taxon>
        <taxon>rosids</taxon>
        <taxon>malvids</taxon>
        <taxon>Brassicales</taxon>
        <taxon>Brassicaceae</taxon>
        <taxon>Coluteocarpeae</taxon>
        <taxon>Microthlaspi</taxon>
    </lineage>
</organism>
<feature type="compositionally biased region" description="Basic and acidic residues" evidence="1">
    <location>
        <begin position="105"/>
        <end position="123"/>
    </location>
</feature>
<feature type="region of interest" description="Disordered" evidence="1">
    <location>
        <begin position="1"/>
        <end position="145"/>
    </location>
</feature>
<keyword evidence="3" id="KW-1185">Reference proteome</keyword>
<dbReference type="Proteomes" id="UP000467841">
    <property type="component" value="Unassembled WGS sequence"/>
</dbReference>
<accession>A0A6D2K7N1</accession>